<evidence type="ECO:0000313" key="3">
    <source>
        <dbReference type="Proteomes" id="UP000027265"/>
    </source>
</evidence>
<dbReference type="AlphaFoldDB" id="A0A067Q4I9"/>
<dbReference type="Gene3D" id="3.40.50.1820">
    <property type="entry name" value="alpha/beta hydrolase"/>
    <property type="match status" value="1"/>
</dbReference>
<dbReference type="SUPFAM" id="SSF53474">
    <property type="entry name" value="alpha/beta-Hydrolases"/>
    <property type="match status" value="1"/>
</dbReference>
<name>A0A067Q4I9_9AGAM</name>
<proteinExistence type="predicted"/>
<dbReference type="InParanoid" id="A0A067Q4I9"/>
<evidence type="ECO:0000313" key="2">
    <source>
        <dbReference type="EMBL" id="KDQ57501.1"/>
    </source>
</evidence>
<dbReference type="Proteomes" id="UP000027265">
    <property type="component" value="Unassembled WGS sequence"/>
</dbReference>
<dbReference type="HOGENOM" id="CLU_045014_0_0_1"/>
<reference evidence="3" key="1">
    <citation type="journal article" date="2014" name="Proc. Natl. Acad. Sci. U.S.A.">
        <title>Extensive sampling of basidiomycete genomes demonstrates inadequacy of the white-rot/brown-rot paradigm for wood decay fungi.</title>
        <authorList>
            <person name="Riley R."/>
            <person name="Salamov A.A."/>
            <person name="Brown D.W."/>
            <person name="Nagy L.G."/>
            <person name="Floudas D."/>
            <person name="Held B.W."/>
            <person name="Levasseur A."/>
            <person name="Lombard V."/>
            <person name="Morin E."/>
            <person name="Otillar R."/>
            <person name="Lindquist E.A."/>
            <person name="Sun H."/>
            <person name="LaButti K.M."/>
            <person name="Schmutz J."/>
            <person name="Jabbour D."/>
            <person name="Luo H."/>
            <person name="Baker S.E."/>
            <person name="Pisabarro A.G."/>
            <person name="Walton J.D."/>
            <person name="Blanchette R.A."/>
            <person name="Henrissat B."/>
            <person name="Martin F."/>
            <person name="Cullen D."/>
            <person name="Hibbett D.S."/>
            <person name="Grigoriev I.V."/>
        </authorList>
    </citation>
    <scope>NUCLEOTIDE SEQUENCE [LARGE SCALE GENOMIC DNA]</scope>
    <source>
        <strain evidence="3">MUCL 33604</strain>
    </source>
</reference>
<organism evidence="2 3">
    <name type="scientific">Jaapia argillacea MUCL 33604</name>
    <dbReference type="NCBI Taxonomy" id="933084"/>
    <lineage>
        <taxon>Eukaryota</taxon>
        <taxon>Fungi</taxon>
        <taxon>Dikarya</taxon>
        <taxon>Basidiomycota</taxon>
        <taxon>Agaricomycotina</taxon>
        <taxon>Agaricomycetes</taxon>
        <taxon>Agaricomycetidae</taxon>
        <taxon>Jaapiales</taxon>
        <taxon>Jaapiaceae</taxon>
        <taxon>Jaapia</taxon>
    </lineage>
</organism>
<protein>
    <recommendedName>
        <fullName evidence="1">AB hydrolase-1 domain-containing protein</fullName>
    </recommendedName>
</protein>
<dbReference type="OrthoDB" id="5311491at2759"/>
<accession>A0A067Q4I9</accession>
<keyword evidence="3" id="KW-1185">Reference proteome</keyword>
<dbReference type="Pfam" id="PF12697">
    <property type="entry name" value="Abhydrolase_6"/>
    <property type="match status" value="1"/>
</dbReference>
<feature type="domain" description="AB hydrolase-1" evidence="1">
    <location>
        <begin position="30"/>
        <end position="347"/>
    </location>
</feature>
<sequence>MPVATINEKGTQFFYEDSGIPAGSSVYTTVVILHGTSYHLGTFRRLIPYAAQHNLRLVLVNRRDYPGSSPTSPDELGKLASPDKDVQAEGMKDMGLEIAAFLEWYIKNQDVPRLSRSRVEGEHDSGGVSLLAWSSGNATSLPMLAHVDKLSEESKTFLAGYLRTFVIYDAPLYVLGIPDPPNLYHPLKDQSRPMEDRIPIFNTWVSSYYSHPSLSSRSLSGLSQYPPPNPLPSKIPTAARISPTEMSEITYPQAVLRAESFVRYLNPQVYHENMRRCVCDEEVGSVLGEWKVVQIWCKESILETAWGAFEVERMVEEYKKSGGKGREYEVREMDGNHFAHWDQPEETMRFFASVV</sequence>
<evidence type="ECO:0000259" key="1">
    <source>
        <dbReference type="Pfam" id="PF12697"/>
    </source>
</evidence>
<dbReference type="EMBL" id="KL197719">
    <property type="protein sequence ID" value="KDQ57501.1"/>
    <property type="molecule type" value="Genomic_DNA"/>
</dbReference>
<gene>
    <name evidence="2" type="ORF">JAAARDRAFT_47456</name>
</gene>
<dbReference type="InterPro" id="IPR029058">
    <property type="entry name" value="AB_hydrolase_fold"/>
</dbReference>
<dbReference type="InterPro" id="IPR000073">
    <property type="entry name" value="AB_hydrolase_1"/>
</dbReference>